<sequence length="89" mass="10299">MVVFAFINPPRAIIDSLPTEWFLGRSENGWMHRELFFEYVANGVNSWLEKENIKKPVILFMDCHESHLTLDLSNFSSHNGAIFYALPPT</sequence>
<comment type="caution">
    <text evidence="1">The sequence shown here is derived from an EMBL/GenBank/DDBJ whole genome shotgun (WGS) entry which is preliminary data.</text>
</comment>
<gene>
    <name evidence="1" type="ORF">PR048_005279</name>
</gene>
<accession>A0ABQ9I7S2</accession>
<proteinExistence type="predicted"/>
<evidence type="ECO:0000313" key="2">
    <source>
        <dbReference type="Proteomes" id="UP001159363"/>
    </source>
</evidence>
<reference evidence="1 2" key="1">
    <citation type="submission" date="2023-02" db="EMBL/GenBank/DDBJ databases">
        <title>LHISI_Scaffold_Assembly.</title>
        <authorList>
            <person name="Stuart O.P."/>
            <person name="Cleave R."/>
            <person name="Magrath M.J.L."/>
            <person name="Mikheyev A.S."/>
        </authorList>
    </citation>
    <scope>NUCLEOTIDE SEQUENCE [LARGE SCALE GENOMIC DNA]</scope>
    <source>
        <strain evidence="1">Daus_M_001</strain>
        <tissue evidence="1">Leg muscle</tissue>
    </source>
</reference>
<organism evidence="1 2">
    <name type="scientific">Dryococelus australis</name>
    <dbReference type="NCBI Taxonomy" id="614101"/>
    <lineage>
        <taxon>Eukaryota</taxon>
        <taxon>Metazoa</taxon>
        <taxon>Ecdysozoa</taxon>
        <taxon>Arthropoda</taxon>
        <taxon>Hexapoda</taxon>
        <taxon>Insecta</taxon>
        <taxon>Pterygota</taxon>
        <taxon>Neoptera</taxon>
        <taxon>Polyneoptera</taxon>
        <taxon>Phasmatodea</taxon>
        <taxon>Verophasmatodea</taxon>
        <taxon>Anareolatae</taxon>
        <taxon>Phasmatidae</taxon>
        <taxon>Eurycanthinae</taxon>
        <taxon>Dryococelus</taxon>
    </lineage>
</organism>
<protein>
    <recommendedName>
        <fullName evidence="3">DDE-1 domain-containing protein</fullName>
    </recommendedName>
</protein>
<evidence type="ECO:0000313" key="1">
    <source>
        <dbReference type="EMBL" id="KAJ8892698.1"/>
    </source>
</evidence>
<dbReference type="EMBL" id="JARBHB010000002">
    <property type="protein sequence ID" value="KAJ8892698.1"/>
    <property type="molecule type" value="Genomic_DNA"/>
</dbReference>
<evidence type="ECO:0008006" key="3">
    <source>
        <dbReference type="Google" id="ProtNLM"/>
    </source>
</evidence>
<dbReference type="Proteomes" id="UP001159363">
    <property type="component" value="Chromosome 2"/>
</dbReference>
<keyword evidence="2" id="KW-1185">Reference proteome</keyword>
<name>A0ABQ9I7S2_9NEOP</name>